<dbReference type="Proteomes" id="UP000263326">
    <property type="component" value="Segment"/>
</dbReference>
<sequence>MTTLTPLDRKNVQTVLTVLFDEKEAERKRKNLRVSTRQFLKLARIPSARKSEALDLIKTVSRSAKFRSTFGKWIMTIDQANTDSILFMQP</sequence>
<proteinExistence type="predicted"/>
<name>A0A384ZXN1_9CAUD</name>
<evidence type="ECO:0000313" key="2">
    <source>
        <dbReference type="Proteomes" id="UP000263326"/>
    </source>
</evidence>
<protein>
    <submittedName>
        <fullName evidence="1">Uncharacterized protein</fullName>
    </submittedName>
</protein>
<accession>A0A384ZXN1</accession>
<organism evidence="1 2">
    <name type="scientific">Dickeya phage vB_DsoM_JA29</name>
    <dbReference type="NCBI Taxonomy" id="2283031"/>
    <lineage>
        <taxon>Viruses</taxon>
        <taxon>Duplodnaviria</taxon>
        <taxon>Heunggongvirae</taxon>
        <taxon>Uroviricota</taxon>
        <taxon>Caudoviricetes</taxon>
        <taxon>Salmondvirus</taxon>
        <taxon>Salmondvirus JA29</taxon>
    </lineage>
</organism>
<dbReference type="EMBL" id="MH460461">
    <property type="protein sequence ID" value="AXG66975.1"/>
    <property type="molecule type" value="Genomic_DNA"/>
</dbReference>
<gene>
    <name evidence="1" type="ORF">JA29_249</name>
</gene>
<evidence type="ECO:0000313" key="1">
    <source>
        <dbReference type="EMBL" id="AXG66975.1"/>
    </source>
</evidence>
<keyword evidence="2" id="KW-1185">Reference proteome</keyword>
<reference evidence="1 2" key="1">
    <citation type="journal article" date="2018" name="Front. Microbiol.">
        <title>Jumbo Bacteriophages Are Represented Within an Increasing Diversity of Environmental Viruses Infecting the Emerging Phytopathogen, Dickeya solani.</title>
        <authorList>
            <person name="Day A.W."/>
            <person name="Ahn J."/>
            <person name="Salmond G.P.C."/>
        </authorList>
    </citation>
    <scope>NUCLEOTIDE SEQUENCE [LARGE SCALE GENOMIC DNA]</scope>
</reference>